<evidence type="ECO:0000313" key="3">
    <source>
        <dbReference type="Proteomes" id="UP001157915"/>
    </source>
</evidence>
<name>A0ABY1N6N4_9BACT</name>
<keyword evidence="1" id="KW-1133">Transmembrane helix</keyword>
<sequence length="123" mass="14467">MGLLFLGWTIFRIDFNSHQSASDSLYFILLGLIIFLISYLPRIYAIKNQNRIIRMEMRQRYFQLTGKAFYEKENKLSPSQIIALRFAGDDELLALIDKTIQENTTPKEIKKSVSNWQADHHRV</sequence>
<dbReference type="InterPro" id="IPR045385">
    <property type="entry name" value="DUF6526"/>
</dbReference>
<keyword evidence="3" id="KW-1185">Reference proteome</keyword>
<keyword evidence="1" id="KW-0472">Membrane</keyword>
<dbReference type="Pfam" id="PF20136">
    <property type="entry name" value="DUF6526"/>
    <property type="match status" value="1"/>
</dbReference>
<reference evidence="2 3" key="1">
    <citation type="submission" date="2017-05" db="EMBL/GenBank/DDBJ databases">
        <authorList>
            <person name="Varghese N."/>
            <person name="Submissions S."/>
        </authorList>
    </citation>
    <scope>NUCLEOTIDE SEQUENCE [LARGE SCALE GENOMIC DNA]</scope>
    <source>
        <strain evidence="2 3">DSM 15360</strain>
    </source>
</reference>
<gene>
    <name evidence="2" type="ORF">SAMN06265367_10149</name>
</gene>
<protein>
    <submittedName>
        <fullName evidence="2">Uncharacterized protein</fullName>
    </submittedName>
</protein>
<proteinExistence type="predicted"/>
<accession>A0ABY1N6N4</accession>
<comment type="caution">
    <text evidence="2">The sequence shown here is derived from an EMBL/GenBank/DDBJ whole genome shotgun (WGS) entry which is preliminary data.</text>
</comment>
<dbReference type="Proteomes" id="UP001157915">
    <property type="component" value="Unassembled WGS sequence"/>
</dbReference>
<evidence type="ECO:0000256" key="1">
    <source>
        <dbReference type="SAM" id="Phobius"/>
    </source>
</evidence>
<organism evidence="2 3">
    <name type="scientific">Algoriphagus winogradskyi</name>
    <dbReference type="NCBI Taxonomy" id="237017"/>
    <lineage>
        <taxon>Bacteria</taxon>
        <taxon>Pseudomonadati</taxon>
        <taxon>Bacteroidota</taxon>
        <taxon>Cytophagia</taxon>
        <taxon>Cytophagales</taxon>
        <taxon>Cyclobacteriaceae</taxon>
        <taxon>Algoriphagus</taxon>
    </lineage>
</organism>
<dbReference type="EMBL" id="FXUA01000001">
    <property type="protein sequence ID" value="SMP01868.1"/>
    <property type="molecule type" value="Genomic_DNA"/>
</dbReference>
<evidence type="ECO:0000313" key="2">
    <source>
        <dbReference type="EMBL" id="SMP01868.1"/>
    </source>
</evidence>
<keyword evidence="1" id="KW-0812">Transmembrane</keyword>
<feature type="transmembrane region" description="Helical" evidence="1">
    <location>
        <begin position="25"/>
        <end position="45"/>
    </location>
</feature>